<keyword evidence="1" id="KW-1133">Transmembrane helix</keyword>
<dbReference type="EMBL" id="ASRX01000071">
    <property type="protein sequence ID" value="EYF01805.1"/>
    <property type="molecule type" value="Genomic_DNA"/>
</dbReference>
<comment type="caution">
    <text evidence="2">The sequence shown here is derived from an EMBL/GenBank/DDBJ whole genome shotgun (WGS) entry which is preliminary data.</text>
</comment>
<accession>A0A017SYW1</accession>
<keyword evidence="1" id="KW-0812">Transmembrane</keyword>
<organism evidence="2 3">
    <name type="scientific">Chondromyces apiculatus DSM 436</name>
    <dbReference type="NCBI Taxonomy" id="1192034"/>
    <lineage>
        <taxon>Bacteria</taxon>
        <taxon>Pseudomonadati</taxon>
        <taxon>Myxococcota</taxon>
        <taxon>Polyangia</taxon>
        <taxon>Polyangiales</taxon>
        <taxon>Polyangiaceae</taxon>
        <taxon>Chondromyces</taxon>
    </lineage>
</organism>
<sequence>MSDQEGAQLLPPPPVPGPARLLLSAAALALTFAVLVGFALGIEGLALGWVMIHVGALGGAVLGAALGLGVALWRADRRTRPPRPLPLPWLSRAFPAGRAASRFAWVLALLLLASPYALLWKGGLPPLDALRLGVTALLAVLCFLQCARSGSFWPALVIPLWPVLTLHAMTHHYPCWQASNAAWCGHACDGPPDSPCGEEDFGVPGSSHLLAR</sequence>
<name>A0A017SYW1_9BACT</name>
<dbReference type="Proteomes" id="UP000019678">
    <property type="component" value="Unassembled WGS sequence"/>
</dbReference>
<keyword evidence="3" id="KW-1185">Reference proteome</keyword>
<keyword evidence="1" id="KW-0472">Membrane</keyword>
<feature type="transmembrane region" description="Helical" evidence="1">
    <location>
        <begin position="48"/>
        <end position="73"/>
    </location>
</feature>
<feature type="transmembrane region" description="Helical" evidence="1">
    <location>
        <begin position="21"/>
        <end position="42"/>
    </location>
</feature>
<dbReference type="RefSeq" id="WP_044248654.1">
    <property type="nucleotide sequence ID" value="NZ_ASRX01000071.1"/>
</dbReference>
<evidence type="ECO:0000256" key="1">
    <source>
        <dbReference type="SAM" id="Phobius"/>
    </source>
</evidence>
<gene>
    <name evidence="2" type="ORF">CAP_7758</name>
</gene>
<reference evidence="2 3" key="1">
    <citation type="submission" date="2013-05" db="EMBL/GenBank/DDBJ databases">
        <title>Genome assembly of Chondromyces apiculatus DSM 436.</title>
        <authorList>
            <person name="Sharma G."/>
            <person name="Khatri I."/>
            <person name="Kaur C."/>
            <person name="Mayilraj S."/>
            <person name="Subramanian S."/>
        </authorList>
    </citation>
    <scope>NUCLEOTIDE SEQUENCE [LARGE SCALE GENOMIC DNA]</scope>
    <source>
        <strain evidence="2 3">DSM 436</strain>
    </source>
</reference>
<protein>
    <submittedName>
        <fullName evidence="2">Uncharacterized protein</fullName>
    </submittedName>
</protein>
<feature type="transmembrane region" description="Helical" evidence="1">
    <location>
        <begin position="99"/>
        <end position="117"/>
    </location>
</feature>
<evidence type="ECO:0000313" key="3">
    <source>
        <dbReference type="Proteomes" id="UP000019678"/>
    </source>
</evidence>
<proteinExistence type="predicted"/>
<evidence type="ECO:0000313" key="2">
    <source>
        <dbReference type="EMBL" id="EYF01805.1"/>
    </source>
</evidence>
<dbReference type="AlphaFoldDB" id="A0A017SYW1"/>